<dbReference type="SUPFAM" id="SSF55681">
    <property type="entry name" value="Class II aaRS and biotin synthetases"/>
    <property type="match status" value="1"/>
</dbReference>
<evidence type="ECO:0000256" key="9">
    <source>
        <dbReference type="ARBA" id="ARBA00023146"/>
    </source>
</evidence>
<keyword evidence="8" id="KW-0648">Protein biosynthesis</keyword>
<dbReference type="Pfam" id="PF07973">
    <property type="entry name" value="tRNA_SAD"/>
    <property type="match status" value="1"/>
</dbReference>
<comment type="caution">
    <text evidence="11">The sequence shown here is derived from an EMBL/GenBank/DDBJ whole genome shotgun (WGS) entry which is preliminary data.</text>
</comment>
<dbReference type="FunFam" id="3.30.980.10:FF:000004">
    <property type="entry name" value="Alanine--tRNA ligase, cytoplasmic"/>
    <property type="match status" value="1"/>
</dbReference>
<dbReference type="PANTHER" id="PTHR11777">
    <property type="entry name" value="ALANYL-TRNA SYNTHETASE"/>
    <property type="match status" value="1"/>
</dbReference>
<dbReference type="InterPro" id="IPR018163">
    <property type="entry name" value="Thr/Ala-tRNA-synth_IIc_edit"/>
</dbReference>
<dbReference type="InterPro" id="IPR045864">
    <property type="entry name" value="aa-tRNA-synth_II/BPL/LPL"/>
</dbReference>
<keyword evidence="6" id="KW-0067">ATP-binding</keyword>
<organism evidence="11 12">
    <name type="scientific">Candidatus Zambryskibacteria bacterium CG_4_9_14_3_um_filter_42_15</name>
    <dbReference type="NCBI Taxonomy" id="1975112"/>
    <lineage>
        <taxon>Bacteria</taxon>
        <taxon>Candidatus Zambryskiibacteriota</taxon>
    </lineage>
</organism>
<protein>
    <recommendedName>
        <fullName evidence="2">alanine--tRNA ligase</fullName>
        <ecNumber evidence="2">6.1.1.7</ecNumber>
    </recommendedName>
</protein>
<evidence type="ECO:0000256" key="5">
    <source>
        <dbReference type="ARBA" id="ARBA00022741"/>
    </source>
</evidence>
<dbReference type="GO" id="GO:0006419">
    <property type="term" value="P:alanyl-tRNA aminoacylation"/>
    <property type="evidence" value="ECO:0007669"/>
    <property type="project" value="InterPro"/>
</dbReference>
<keyword evidence="3" id="KW-0820">tRNA-binding</keyword>
<dbReference type="EMBL" id="PFXF01000026">
    <property type="protein sequence ID" value="PJA32596.1"/>
    <property type="molecule type" value="Genomic_DNA"/>
</dbReference>
<dbReference type="Gene3D" id="3.30.54.20">
    <property type="match status" value="1"/>
</dbReference>
<dbReference type="NCBIfam" id="NF002436">
    <property type="entry name" value="PRK01584.1"/>
    <property type="match status" value="1"/>
</dbReference>
<sequence>MQSNEIREKFLEFFEKRGHKRVPSSSLVPENDSSVLFTTAGMQQFKPYYLGKRDAIKDFGSLNTVSVQKCVRTSDIEEVGDERHLTFFEMLGNFSFGGYWKKEAIQYAYDFITKEVGLKIDYVTVFEGETGVPADTESEDIWKAIDPNLVVKKFGRADNFWGPTGEEGPCGPTTEIYVDGIEIWNIVFNEFYHNSDKSLKSLDIKGVDTGMGLERLALVSCFPGQVGKKTIFDTDLFTFADNPQTKEERIIADHMRAAVHMIGDGVVPSNTERGYVLRRLIRRALAIGKEERKIARISGNLTKDEKILEILQRESFKFSETLEAGLKQFEKGVVDPFMLFTTYGFPIELTDEIAREKGITIDHKKFDEDFKKHQEVSKAGMEQKFKGGLAGHSEMEVKYHTATHLLHQALREVLGEDVFQKGSNITPERLRFDFSFPRKMTDEEKKKVEDLVNEKIKEALPVSYEDIPMEEAKGKGAIGLFEEKYGSKVRVYKIADFSLEFCGGPHVENTSILGKFRITKEEATSTGVRRIKAVLE</sequence>
<dbReference type="AlphaFoldDB" id="A0A2M7WRV2"/>
<dbReference type="InterPro" id="IPR018164">
    <property type="entry name" value="Ala-tRNA-synth_IIc_N"/>
</dbReference>
<dbReference type="InterPro" id="IPR012947">
    <property type="entry name" value="tRNA_SAD"/>
</dbReference>
<dbReference type="GO" id="GO:0004813">
    <property type="term" value="F:alanine-tRNA ligase activity"/>
    <property type="evidence" value="ECO:0007669"/>
    <property type="project" value="UniProtKB-EC"/>
</dbReference>
<dbReference type="Gene3D" id="3.30.930.10">
    <property type="entry name" value="Bira Bifunctional Protein, Domain 2"/>
    <property type="match status" value="1"/>
</dbReference>
<evidence type="ECO:0000256" key="4">
    <source>
        <dbReference type="ARBA" id="ARBA00022598"/>
    </source>
</evidence>
<dbReference type="GO" id="GO:0005737">
    <property type="term" value="C:cytoplasm"/>
    <property type="evidence" value="ECO:0007669"/>
    <property type="project" value="InterPro"/>
</dbReference>
<name>A0A2M7WRV2_9BACT</name>
<reference evidence="12" key="1">
    <citation type="submission" date="2017-09" db="EMBL/GenBank/DDBJ databases">
        <title>Depth-based differentiation of microbial function through sediment-hosted aquifers and enrichment of novel symbionts in the deep terrestrial subsurface.</title>
        <authorList>
            <person name="Probst A.J."/>
            <person name="Ladd B."/>
            <person name="Jarett J.K."/>
            <person name="Geller-Mcgrath D.E."/>
            <person name="Sieber C.M.K."/>
            <person name="Emerson J.B."/>
            <person name="Anantharaman K."/>
            <person name="Thomas B.C."/>
            <person name="Malmstrom R."/>
            <person name="Stieglmeier M."/>
            <person name="Klingl A."/>
            <person name="Woyke T."/>
            <person name="Ryan C.M."/>
            <person name="Banfield J.F."/>
        </authorList>
    </citation>
    <scope>NUCLEOTIDE SEQUENCE [LARGE SCALE GENOMIC DNA]</scope>
</reference>
<dbReference type="PRINTS" id="PR00980">
    <property type="entry name" value="TRNASYNTHALA"/>
</dbReference>
<evidence type="ECO:0000256" key="1">
    <source>
        <dbReference type="ARBA" id="ARBA00008226"/>
    </source>
</evidence>
<accession>A0A2M7WRV2</accession>
<dbReference type="InterPro" id="IPR018165">
    <property type="entry name" value="Ala-tRNA-synth_IIc_core"/>
</dbReference>
<dbReference type="Pfam" id="PF01411">
    <property type="entry name" value="tRNA-synt_2c"/>
    <property type="match status" value="1"/>
</dbReference>
<dbReference type="GO" id="GO:0002161">
    <property type="term" value="F:aminoacyl-tRNA deacylase activity"/>
    <property type="evidence" value="ECO:0007669"/>
    <property type="project" value="TreeGrafter"/>
</dbReference>
<feature type="domain" description="Alanyl-transfer RNA synthetases family profile" evidence="10">
    <location>
        <begin position="1"/>
        <end position="536"/>
    </location>
</feature>
<evidence type="ECO:0000256" key="8">
    <source>
        <dbReference type="ARBA" id="ARBA00022917"/>
    </source>
</evidence>
<dbReference type="EC" id="6.1.1.7" evidence="2"/>
<keyword evidence="5" id="KW-0547">Nucleotide-binding</keyword>
<dbReference type="Proteomes" id="UP000230758">
    <property type="component" value="Unassembled WGS sequence"/>
</dbReference>
<evidence type="ECO:0000256" key="7">
    <source>
        <dbReference type="ARBA" id="ARBA00022884"/>
    </source>
</evidence>
<dbReference type="GO" id="GO:0005524">
    <property type="term" value="F:ATP binding"/>
    <property type="evidence" value="ECO:0007669"/>
    <property type="project" value="UniProtKB-KW"/>
</dbReference>
<dbReference type="PANTHER" id="PTHR11777:SF9">
    <property type="entry name" value="ALANINE--TRNA LIGASE, CYTOPLASMIC"/>
    <property type="match status" value="1"/>
</dbReference>
<keyword evidence="4 11" id="KW-0436">Ligase</keyword>
<dbReference type="CDD" id="cd00673">
    <property type="entry name" value="AlaRS_core"/>
    <property type="match status" value="1"/>
</dbReference>
<dbReference type="SMART" id="SM00863">
    <property type="entry name" value="tRNA_SAD"/>
    <property type="match status" value="1"/>
</dbReference>
<gene>
    <name evidence="11" type="ORF">CO185_02370</name>
</gene>
<keyword evidence="7" id="KW-0694">RNA-binding</keyword>
<dbReference type="GO" id="GO:0000049">
    <property type="term" value="F:tRNA binding"/>
    <property type="evidence" value="ECO:0007669"/>
    <property type="project" value="UniProtKB-KW"/>
</dbReference>
<keyword evidence="9" id="KW-0030">Aminoacyl-tRNA synthetase</keyword>
<evidence type="ECO:0000256" key="3">
    <source>
        <dbReference type="ARBA" id="ARBA00022555"/>
    </source>
</evidence>
<dbReference type="Gene3D" id="3.30.980.10">
    <property type="entry name" value="Threonyl-trna Synthetase, Chain A, domain 2"/>
    <property type="match status" value="1"/>
</dbReference>
<dbReference type="SUPFAM" id="SSF101353">
    <property type="entry name" value="Putative anticodon-binding domain of alanyl-tRNA synthetase (AlaRS)"/>
    <property type="match status" value="1"/>
</dbReference>
<evidence type="ECO:0000256" key="6">
    <source>
        <dbReference type="ARBA" id="ARBA00022840"/>
    </source>
</evidence>
<evidence type="ECO:0000256" key="2">
    <source>
        <dbReference type="ARBA" id="ARBA00013168"/>
    </source>
</evidence>
<proteinExistence type="inferred from homology"/>
<evidence type="ECO:0000259" key="10">
    <source>
        <dbReference type="PROSITE" id="PS50860"/>
    </source>
</evidence>
<dbReference type="PROSITE" id="PS50860">
    <property type="entry name" value="AA_TRNA_LIGASE_II_ALA"/>
    <property type="match status" value="1"/>
</dbReference>
<dbReference type="SUPFAM" id="SSF55186">
    <property type="entry name" value="ThrRS/AlaRS common domain"/>
    <property type="match status" value="1"/>
</dbReference>
<dbReference type="InterPro" id="IPR018162">
    <property type="entry name" value="Ala-tRNA-ligase_IIc_anticod-bd"/>
</dbReference>
<evidence type="ECO:0000313" key="12">
    <source>
        <dbReference type="Proteomes" id="UP000230758"/>
    </source>
</evidence>
<dbReference type="InterPro" id="IPR050058">
    <property type="entry name" value="Ala-tRNA_ligase"/>
</dbReference>
<comment type="similarity">
    <text evidence="1">Belongs to the class-II aminoacyl-tRNA synthetase family.</text>
</comment>
<dbReference type="InterPro" id="IPR002318">
    <property type="entry name" value="Ala-tRNA-lgiase_IIc"/>
</dbReference>
<evidence type="ECO:0000313" key="11">
    <source>
        <dbReference type="EMBL" id="PJA32596.1"/>
    </source>
</evidence>